<sequence length="81" mass="9290">MHKRDANVFSIKSGESFEKWDRTKENLATNPNKVKPMCVCVCDWCQDPTTSLFPSLIFDFKPPSSFYLCFFSITLSCSPIL</sequence>
<dbReference type="Proteomes" id="UP001055879">
    <property type="component" value="Linkage Group LG01"/>
</dbReference>
<evidence type="ECO:0000313" key="1">
    <source>
        <dbReference type="EMBL" id="KAI3769284.1"/>
    </source>
</evidence>
<gene>
    <name evidence="1" type="ORF">L6452_00385</name>
</gene>
<accession>A0ACB9FD94</accession>
<comment type="caution">
    <text evidence="1">The sequence shown here is derived from an EMBL/GenBank/DDBJ whole genome shotgun (WGS) entry which is preliminary data.</text>
</comment>
<name>A0ACB9FD94_ARCLA</name>
<evidence type="ECO:0000313" key="2">
    <source>
        <dbReference type="Proteomes" id="UP001055879"/>
    </source>
</evidence>
<reference evidence="1 2" key="2">
    <citation type="journal article" date="2022" name="Mol. Ecol. Resour.">
        <title>The genomes of chicory, endive, great burdock and yacon provide insights into Asteraceae paleo-polyploidization history and plant inulin production.</title>
        <authorList>
            <person name="Fan W."/>
            <person name="Wang S."/>
            <person name="Wang H."/>
            <person name="Wang A."/>
            <person name="Jiang F."/>
            <person name="Liu H."/>
            <person name="Zhao H."/>
            <person name="Xu D."/>
            <person name="Zhang Y."/>
        </authorList>
    </citation>
    <scope>NUCLEOTIDE SEQUENCE [LARGE SCALE GENOMIC DNA]</scope>
    <source>
        <strain evidence="2">cv. Niubang</strain>
    </source>
</reference>
<proteinExistence type="predicted"/>
<protein>
    <submittedName>
        <fullName evidence="1">Uncharacterized protein</fullName>
    </submittedName>
</protein>
<organism evidence="1 2">
    <name type="scientific">Arctium lappa</name>
    <name type="common">Greater burdock</name>
    <name type="synonym">Lappa major</name>
    <dbReference type="NCBI Taxonomy" id="4217"/>
    <lineage>
        <taxon>Eukaryota</taxon>
        <taxon>Viridiplantae</taxon>
        <taxon>Streptophyta</taxon>
        <taxon>Embryophyta</taxon>
        <taxon>Tracheophyta</taxon>
        <taxon>Spermatophyta</taxon>
        <taxon>Magnoliopsida</taxon>
        <taxon>eudicotyledons</taxon>
        <taxon>Gunneridae</taxon>
        <taxon>Pentapetalae</taxon>
        <taxon>asterids</taxon>
        <taxon>campanulids</taxon>
        <taxon>Asterales</taxon>
        <taxon>Asteraceae</taxon>
        <taxon>Carduoideae</taxon>
        <taxon>Cardueae</taxon>
        <taxon>Arctiinae</taxon>
        <taxon>Arctium</taxon>
    </lineage>
</organism>
<dbReference type="EMBL" id="CM042047">
    <property type="protein sequence ID" value="KAI3769284.1"/>
    <property type="molecule type" value="Genomic_DNA"/>
</dbReference>
<keyword evidence="2" id="KW-1185">Reference proteome</keyword>
<reference evidence="2" key="1">
    <citation type="journal article" date="2022" name="Mol. Ecol. Resour.">
        <title>The genomes of chicory, endive, great burdock and yacon provide insights into Asteraceae palaeo-polyploidization history and plant inulin production.</title>
        <authorList>
            <person name="Fan W."/>
            <person name="Wang S."/>
            <person name="Wang H."/>
            <person name="Wang A."/>
            <person name="Jiang F."/>
            <person name="Liu H."/>
            <person name="Zhao H."/>
            <person name="Xu D."/>
            <person name="Zhang Y."/>
        </authorList>
    </citation>
    <scope>NUCLEOTIDE SEQUENCE [LARGE SCALE GENOMIC DNA]</scope>
    <source>
        <strain evidence="2">cv. Niubang</strain>
    </source>
</reference>